<gene>
    <name evidence="1" type="ORF">GGR44_001460</name>
</gene>
<organism evidence="1 2">
    <name type="scientific">Sphingobium fontiphilum</name>
    <dbReference type="NCBI Taxonomy" id="944425"/>
    <lineage>
        <taxon>Bacteria</taxon>
        <taxon>Pseudomonadati</taxon>
        <taxon>Pseudomonadota</taxon>
        <taxon>Alphaproteobacteria</taxon>
        <taxon>Sphingomonadales</taxon>
        <taxon>Sphingomonadaceae</taxon>
        <taxon>Sphingobium</taxon>
    </lineage>
</organism>
<sequence>MSFAKIQNVAFAFVGAVLFASVFVSAAVPVIPIA</sequence>
<protein>
    <submittedName>
        <fullName evidence="1">Uncharacterized protein</fullName>
    </submittedName>
</protein>
<accession>A0A7W6DEI3</accession>
<evidence type="ECO:0000313" key="1">
    <source>
        <dbReference type="EMBL" id="MBB3981801.1"/>
    </source>
</evidence>
<keyword evidence="2" id="KW-1185">Reference proteome</keyword>
<dbReference type="AlphaFoldDB" id="A0A7W6DEI3"/>
<dbReference type="EMBL" id="JACIEB010000003">
    <property type="protein sequence ID" value="MBB3981801.1"/>
    <property type="molecule type" value="Genomic_DNA"/>
</dbReference>
<evidence type="ECO:0000313" key="2">
    <source>
        <dbReference type="Proteomes" id="UP000552757"/>
    </source>
</evidence>
<comment type="caution">
    <text evidence="1">The sequence shown here is derived from an EMBL/GenBank/DDBJ whole genome shotgun (WGS) entry which is preliminary data.</text>
</comment>
<proteinExistence type="predicted"/>
<reference evidence="1 2" key="1">
    <citation type="submission" date="2020-08" db="EMBL/GenBank/DDBJ databases">
        <title>Genomic Encyclopedia of Type Strains, Phase IV (KMG-IV): sequencing the most valuable type-strain genomes for metagenomic binning, comparative biology and taxonomic classification.</title>
        <authorList>
            <person name="Goeker M."/>
        </authorList>
    </citation>
    <scope>NUCLEOTIDE SEQUENCE [LARGE SCALE GENOMIC DNA]</scope>
    <source>
        <strain evidence="1 2">DSM 29348</strain>
    </source>
</reference>
<name>A0A7W6DEI3_9SPHN</name>
<dbReference type="Proteomes" id="UP000552757">
    <property type="component" value="Unassembled WGS sequence"/>
</dbReference>